<comment type="caution">
    <text evidence="1">The sequence shown here is derived from an EMBL/GenBank/DDBJ whole genome shotgun (WGS) entry which is preliminary data.</text>
</comment>
<protein>
    <submittedName>
        <fullName evidence="1">Uncharacterized protein</fullName>
    </submittedName>
</protein>
<dbReference type="Proteomes" id="UP001523262">
    <property type="component" value="Unassembled WGS sequence"/>
</dbReference>
<dbReference type="EMBL" id="JAMQCR010000002">
    <property type="protein sequence ID" value="MCM2535124.1"/>
    <property type="molecule type" value="Genomic_DNA"/>
</dbReference>
<accession>A0ABT0WFQ2</accession>
<sequence>MPSRKVAIGRGDLLSHPAVWSVSATLGSGQYMMPTVLVKFKRFGHSILILINLPSQKEKP</sequence>
<gene>
    <name evidence="1" type="ORF">NDK43_25775</name>
</gene>
<organism evidence="1 2">
    <name type="scientific">Neobacillus pocheonensis</name>
    <dbReference type="NCBI Taxonomy" id="363869"/>
    <lineage>
        <taxon>Bacteria</taxon>
        <taxon>Bacillati</taxon>
        <taxon>Bacillota</taxon>
        <taxon>Bacilli</taxon>
        <taxon>Bacillales</taxon>
        <taxon>Bacillaceae</taxon>
        <taxon>Neobacillus</taxon>
    </lineage>
</organism>
<proteinExistence type="predicted"/>
<evidence type="ECO:0000313" key="2">
    <source>
        <dbReference type="Proteomes" id="UP001523262"/>
    </source>
</evidence>
<keyword evidence="2" id="KW-1185">Reference proteome</keyword>
<reference evidence="1 2" key="1">
    <citation type="submission" date="2022-06" db="EMBL/GenBank/DDBJ databases">
        <authorList>
            <person name="Jeon C.O."/>
        </authorList>
    </citation>
    <scope>NUCLEOTIDE SEQUENCE [LARGE SCALE GENOMIC DNA]</scope>
    <source>
        <strain evidence="1 2">KCTC 13943</strain>
    </source>
</reference>
<name>A0ABT0WFQ2_9BACI</name>
<evidence type="ECO:0000313" key="1">
    <source>
        <dbReference type="EMBL" id="MCM2535124.1"/>
    </source>
</evidence>